<dbReference type="AlphaFoldDB" id="C6PVB0"/>
<dbReference type="PANTHER" id="PTHR43673:SF10">
    <property type="entry name" value="NADH DEHYDROGENASE_NAD(P)H NITROREDUCTASE XCC3605-RELATED"/>
    <property type="match status" value="1"/>
</dbReference>
<evidence type="ECO:0000256" key="2">
    <source>
        <dbReference type="ARBA" id="ARBA00023002"/>
    </source>
</evidence>
<dbReference type="Proteomes" id="UP000004198">
    <property type="component" value="Unassembled WGS sequence"/>
</dbReference>
<name>C6PVB0_9CLOT</name>
<comment type="similarity">
    <text evidence="1">Belongs to the nitroreductase family.</text>
</comment>
<evidence type="ECO:0000313" key="5">
    <source>
        <dbReference type="Proteomes" id="UP000004198"/>
    </source>
</evidence>
<protein>
    <submittedName>
        <fullName evidence="4">Nitroreductase</fullName>
    </submittedName>
</protein>
<organism evidence="4 5">
    <name type="scientific">Clostridium carboxidivorans P7</name>
    <dbReference type="NCBI Taxonomy" id="536227"/>
    <lineage>
        <taxon>Bacteria</taxon>
        <taxon>Bacillati</taxon>
        <taxon>Bacillota</taxon>
        <taxon>Clostridia</taxon>
        <taxon>Eubacteriales</taxon>
        <taxon>Clostridiaceae</taxon>
        <taxon>Clostridium</taxon>
    </lineage>
</organism>
<proteinExistence type="inferred from homology"/>
<dbReference type="OrthoDB" id="9812105at2"/>
<feature type="domain" description="Nitroreductase" evidence="3">
    <location>
        <begin position="68"/>
        <end position="156"/>
    </location>
</feature>
<dbReference type="KEGG" id="cck:Ccar_07650"/>
<evidence type="ECO:0000259" key="3">
    <source>
        <dbReference type="Pfam" id="PF00881"/>
    </source>
</evidence>
<keyword evidence="5" id="KW-1185">Reference proteome</keyword>
<dbReference type="STRING" id="536227.Ccar_07650"/>
<dbReference type="eggNOG" id="COG0778">
    <property type="taxonomic scope" value="Bacteria"/>
</dbReference>
<evidence type="ECO:0000256" key="1">
    <source>
        <dbReference type="ARBA" id="ARBA00007118"/>
    </source>
</evidence>
<feature type="domain" description="Nitroreductase" evidence="3">
    <location>
        <begin position="8"/>
        <end position="62"/>
    </location>
</feature>
<keyword evidence="2" id="KW-0560">Oxidoreductase</keyword>
<accession>C6PVB0</accession>
<sequence>MNNYFDLINKRESCRNYIDKPVEKEKLIACIEACRIAPSACNGQPWKFIVVNNKELSPKVAKCLQNLVMNKFTDKCPAFIIILEEKSDIKARIGGTIKNQDYSSIDIGIATAHLCLAATELGLSTCIMGWFNEKELKTLLSIPKSKRIRLVVSIGYSADKKLRNKIRKSIDEISLFID</sequence>
<dbReference type="InterPro" id="IPR000415">
    <property type="entry name" value="Nitroreductase-like"/>
</dbReference>
<comment type="caution">
    <text evidence="4">The sequence shown here is derived from an EMBL/GenBank/DDBJ whole genome shotgun (WGS) entry which is preliminary data.</text>
</comment>
<dbReference type="Gene3D" id="3.40.109.10">
    <property type="entry name" value="NADH Oxidase"/>
    <property type="match status" value="1"/>
</dbReference>
<gene>
    <name evidence="4" type="ORF">CcarbDRAFT_2727</name>
</gene>
<dbReference type="Pfam" id="PF00881">
    <property type="entry name" value="Nitroreductase"/>
    <property type="match status" value="2"/>
</dbReference>
<dbReference type="SUPFAM" id="SSF55469">
    <property type="entry name" value="FMN-dependent nitroreductase-like"/>
    <property type="match status" value="1"/>
</dbReference>
<dbReference type="RefSeq" id="WP_007061612.1">
    <property type="nucleotide sequence ID" value="NZ_ACVI01000043.1"/>
</dbReference>
<evidence type="ECO:0000313" key="4">
    <source>
        <dbReference type="EMBL" id="EET86840.1"/>
    </source>
</evidence>
<dbReference type="InterPro" id="IPR029479">
    <property type="entry name" value="Nitroreductase"/>
</dbReference>
<dbReference type="EMBL" id="ACVI01000043">
    <property type="protein sequence ID" value="EET86840.1"/>
    <property type="molecule type" value="Genomic_DNA"/>
</dbReference>
<reference evidence="4 5" key="1">
    <citation type="submission" date="2009-06" db="EMBL/GenBank/DDBJ databases">
        <title>The draft genome of Clostridium carboxidivorans P7.</title>
        <authorList>
            <consortium name="US DOE Joint Genome Institute (JGI-PGF)"/>
            <person name="Lucas S."/>
            <person name="Copeland A."/>
            <person name="Lapidus A."/>
            <person name="Glavina del Rio T."/>
            <person name="Tice H."/>
            <person name="Bruce D."/>
            <person name="Goodwin L."/>
            <person name="Pitluck S."/>
            <person name="Larimer F."/>
            <person name="Land M.L."/>
            <person name="Hauser L."/>
            <person name="Hemme C.L."/>
        </authorList>
    </citation>
    <scope>NUCLEOTIDE SEQUENCE [LARGE SCALE GENOMIC DNA]</scope>
    <source>
        <strain evidence="4 5">P7</strain>
    </source>
</reference>
<dbReference type="PANTHER" id="PTHR43673">
    <property type="entry name" value="NAD(P)H NITROREDUCTASE YDGI-RELATED"/>
    <property type="match status" value="1"/>
</dbReference>
<dbReference type="PATRIC" id="fig|536227.13.peg.1610"/>
<dbReference type="GO" id="GO:0016491">
    <property type="term" value="F:oxidoreductase activity"/>
    <property type="evidence" value="ECO:0007669"/>
    <property type="project" value="UniProtKB-KW"/>
</dbReference>